<name>A0ABS5JYP7_9BACT</name>
<sequence length="67" mass="7166">MTITVNGQEHTFSESNTVLDVLTQLNQHDQGGIAVALNDCVVPKSNWNNSQLSDGDKILIIKASQGG</sequence>
<accession>A0ABS5JYP7</accession>
<reference evidence="1 2" key="1">
    <citation type="journal article" date="2015" name="Int. J. Syst. Evol. Microbiol.">
        <title>Carboxylicivirga linearis sp. nov., isolated from a sea cucumber culture pond.</title>
        <authorList>
            <person name="Wang F.Q."/>
            <person name="Zhou Y.X."/>
            <person name="Lin X.Z."/>
            <person name="Chen G.J."/>
            <person name="Du Z.J."/>
        </authorList>
    </citation>
    <scope>NUCLEOTIDE SEQUENCE [LARGE SCALE GENOMIC DNA]</scope>
    <source>
        <strain evidence="1 2">FB218</strain>
    </source>
</reference>
<dbReference type="Gene3D" id="3.10.20.30">
    <property type="match status" value="1"/>
</dbReference>
<dbReference type="PANTHER" id="PTHR34472">
    <property type="entry name" value="SULFUR CARRIER PROTEIN THIS"/>
    <property type="match status" value="1"/>
</dbReference>
<comment type="caution">
    <text evidence="1">The sequence shown here is derived from an EMBL/GenBank/DDBJ whole genome shotgun (WGS) entry which is preliminary data.</text>
</comment>
<protein>
    <submittedName>
        <fullName evidence="1">Sulfur carrier protein ThiS</fullName>
    </submittedName>
</protein>
<keyword evidence="2" id="KW-1185">Reference proteome</keyword>
<dbReference type="NCBIfam" id="TIGR01683">
    <property type="entry name" value="thiS"/>
    <property type="match status" value="1"/>
</dbReference>
<dbReference type="Proteomes" id="UP000708576">
    <property type="component" value="Unassembled WGS sequence"/>
</dbReference>
<proteinExistence type="predicted"/>
<dbReference type="CDD" id="cd00565">
    <property type="entry name" value="Ubl_ThiS"/>
    <property type="match status" value="1"/>
</dbReference>
<evidence type="ECO:0000313" key="1">
    <source>
        <dbReference type="EMBL" id="MBS2099920.1"/>
    </source>
</evidence>
<dbReference type="RefSeq" id="WP_212217159.1">
    <property type="nucleotide sequence ID" value="NZ_JAGUCO010000016.1"/>
</dbReference>
<dbReference type="InterPro" id="IPR003749">
    <property type="entry name" value="ThiS/MoaD-like"/>
</dbReference>
<dbReference type="InterPro" id="IPR012675">
    <property type="entry name" value="Beta-grasp_dom_sf"/>
</dbReference>
<gene>
    <name evidence="1" type="primary">thiS</name>
    <name evidence="1" type="ORF">KEM10_16650</name>
</gene>
<evidence type="ECO:0000313" key="2">
    <source>
        <dbReference type="Proteomes" id="UP000708576"/>
    </source>
</evidence>
<dbReference type="SUPFAM" id="SSF54285">
    <property type="entry name" value="MoaD/ThiS"/>
    <property type="match status" value="1"/>
</dbReference>
<dbReference type="InterPro" id="IPR010035">
    <property type="entry name" value="Thi_S"/>
</dbReference>
<dbReference type="EMBL" id="JAGUCO010000016">
    <property type="protein sequence ID" value="MBS2099920.1"/>
    <property type="molecule type" value="Genomic_DNA"/>
</dbReference>
<dbReference type="PANTHER" id="PTHR34472:SF1">
    <property type="entry name" value="SULFUR CARRIER PROTEIN THIS"/>
    <property type="match status" value="1"/>
</dbReference>
<dbReference type="InterPro" id="IPR016155">
    <property type="entry name" value="Mopterin_synth/thiamin_S_b"/>
</dbReference>
<dbReference type="Pfam" id="PF02597">
    <property type="entry name" value="ThiS"/>
    <property type="match status" value="1"/>
</dbReference>
<organism evidence="1 2">
    <name type="scientific">Carboxylicivirga linearis</name>
    <dbReference type="NCBI Taxonomy" id="1628157"/>
    <lineage>
        <taxon>Bacteria</taxon>
        <taxon>Pseudomonadati</taxon>
        <taxon>Bacteroidota</taxon>
        <taxon>Bacteroidia</taxon>
        <taxon>Marinilabiliales</taxon>
        <taxon>Marinilabiliaceae</taxon>
        <taxon>Carboxylicivirga</taxon>
    </lineage>
</organism>